<keyword evidence="9" id="KW-1185">Reference proteome</keyword>
<dbReference type="InterPro" id="IPR006767">
    <property type="entry name" value="Cwf19-like_C_dom-2"/>
</dbReference>
<evidence type="ECO:0000256" key="6">
    <source>
        <dbReference type="SAM" id="MobiDB-lite"/>
    </source>
</evidence>
<evidence type="ECO:0000256" key="1">
    <source>
        <dbReference type="ARBA" id="ARBA00022664"/>
    </source>
</evidence>
<dbReference type="InterPro" id="IPR006768">
    <property type="entry name" value="Cwf19-like_C_dom-1"/>
</dbReference>
<dbReference type="InterPro" id="IPR001878">
    <property type="entry name" value="Znf_CCHC"/>
</dbReference>
<evidence type="ECO:0000259" key="7">
    <source>
        <dbReference type="PROSITE" id="PS50158"/>
    </source>
</evidence>
<gene>
    <name evidence="8" type="ORF">RHOBADRAFT_52900</name>
</gene>
<dbReference type="GO" id="GO:0061632">
    <property type="term" value="F:RNA lariat debranching enzyme activator activity"/>
    <property type="evidence" value="ECO:0007669"/>
    <property type="project" value="TreeGrafter"/>
</dbReference>
<protein>
    <recommendedName>
        <fullName evidence="7">CCHC-type domain-containing protein</fullName>
    </recommendedName>
</protein>
<feature type="domain" description="CCHC-type" evidence="7">
    <location>
        <begin position="361"/>
        <end position="376"/>
    </location>
</feature>
<keyword evidence="2" id="KW-0479">Metal-binding</keyword>
<dbReference type="Pfam" id="PF13696">
    <property type="entry name" value="zf-CCHC_2"/>
    <property type="match status" value="1"/>
</dbReference>
<dbReference type="PANTHER" id="PTHR12072">
    <property type="entry name" value="CWF19, CELL CYCLE CONTROL PROTEIN"/>
    <property type="match status" value="1"/>
</dbReference>
<reference evidence="8 9" key="1">
    <citation type="journal article" date="2015" name="Front. Microbiol.">
        <title>Genome sequence of the plant growth promoting endophytic yeast Rhodotorula graminis WP1.</title>
        <authorList>
            <person name="Firrincieli A."/>
            <person name="Otillar R."/>
            <person name="Salamov A."/>
            <person name="Schmutz J."/>
            <person name="Khan Z."/>
            <person name="Redman R.S."/>
            <person name="Fleck N.D."/>
            <person name="Lindquist E."/>
            <person name="Grigoriev I.V."/>
            <person name="Doty S.L."/>
        </authorList>
    </citation>
    <scope>NUCLEOTIDE SEQUENCE [LARGE SCALE GENOMIC DNA]</scope>
    <source>
        <strain evidence="8 9">WP1</strain>
    </source>
</reference>
<dbReference type="EMBL" id="KQ474077">
    <property type="protein sequence ID" value="KPV75885.1"/>
    <property type="molecule type" value="Genomic_DNA"/>
</dbReference>
<dbReference type="GO" id="GO:0008270">
    <property type="term" value="F:zinc ion binding"/>
    <property type="evidence" value="ECO:0007669"/>
    <property type="project" value="UniProtKB-KW"/>
</dbReference>
<evidence type="ECO:0000256" key="4">
    <source>
        <dbReference type="ARBA" id="ARBA00022833"/>
    </source>
</evidence>
<dbReference type="InterPro" id="IPR025829">
    <property type="entry name" value="Zn_knuckle_CX2CX3GHX4C"/>
</dbReference>
<keyword evidence="1" id="KW-0507">mRNA processing</keyword>
<dbReference type="OMA" id="IVPITHY"/>
<dbReference type="RefSeq" id="XP_018271934.1">
    <property type="nucleotide sequence ID" value="XM_018416564.1"/>
</dbReference>
<dbReference type="Proteomes" id="UP000053890">
    <property type="component" value="Unassembled WGS sequence"/>
</dbReference>
<dbReference type="Pfam" id="PF04676">
    <property type="entry name" value="CwfJ_C_2"/>
    <property type="match status" value="1"/>
</dbReference>
<dbReference type="Gene3D" id="3.30.428.10">
    <property type="entry name" value="HIT-like"/>
    <property type="match status" value="1"/>
</dbReference>
<feature type="compositionally biased region" description="Basic and acidic residues" evidence="6">
    <location>
        <begin position="377"/>
        <end position="386"/>
    </location>
</feature>
<dbReference type="PANTHER" id="PTHR12072:SF4">
    <property type="entry name" value="CWF19-LIKE PROTEIN 1"/>
    <property type="match status" value="1"/>
</dbReference>
<dbReference type="Gene3D" id="4.10.60.10">
    <property type="entry name" value="Zinc finger, CCHC-type"/>
    <property type="match status" value="1"/>
</dbReference>
<evidence type="ECO:0000313" key="9">
    <source>
        <dbReference type="Proteomes" id="UP000053890"/>
    </source>
</evidence>
<evidence type="ECO:0000256" key="5">
    <source>
        <dbReference type="PROSITE-ProRule" id="PRU00047"/>
    </source>
</evidence>
<dbReference type="PROSITE" id="PS50158">
    <property type="entry name" value="ZF_CCHC"/>
    <property type="match status" value="1"/>
</dbReference>
<dbReference type="InterPro" id="IPR036265">
    <property type="entry name" value="HIT-like_sf"/>
</dbReference>
<dbReference type="GeneID" id="28977012"/>
<keyword evidence="4" id="KW-0862">Zinc</keyword>
<dbReference type="GO" id="GO:0003676">
    <property type="term" value="F:nucleic acid binding"/>
    <property type="evidence" value="ECO:0007669"/>
    <property type="project" value="InterPro"/>
</dbReference>
<keyword evidence="3 5" id="KW-0863">Zinc-finger</keyword>
<dbReference type="SUPFAM" id="SSF54197">
    <property type="entry name" value="HIT-like"/>
    <property type="match status" value="1"/>
</dbReference>
<evidence type="ECO:0000313" key="8">
    <source>
        <dbReference type="EMBL" id="KPV75885.1"/>
    </source>
</evidence>
<dbReference type="Pfam" id="PF04677">
    <property type="entry name" value="CwfJ_C_1"/>
    <property type="match status" value="1"/>
</dbReference>
<accession>A0A194S5V3</accession>
<feature type="region of interest" description="Disordered" evidence="6">
    <location>
        <begin position="377"/>
        <end position="398"/>
    </location>
</feature>
<evidence type="ECO:0000256" key="2">
    <source>
        <dbReference type="ARBA" id="ARBA00022723"/>
    </source>
</evidence>
<dbReference type="GO" id="GO:0071014">
    <property type="term" value="C:post-mRNA release spliceosomal complex"/>
    <property type="evidence" value="ECO:0007669"/>
    <property type="project" value="TreeGrafter"/>
</dbReference>
<dbReference type="OrthoDB" id="444325at2759"/>
<feature type="compositionally biased region" description="Low complexity" evidence="6">
    <location>
        <begin position="172"/>
        <end position="192"/>
    </location>
</feature>
<dbReference type="AlphaFoldDB" id="A0A194S5V3"/>
<sequence length="631" mass="66963">MSALKILVTGPAPSLAAYVHKLAALQSKHSFDLVLALDLFSNNDADQADLDKLLNGDIKVPVQVYAAQGKGVLPKRVQDRVDRGEELTTNLSVLPKAGLLTLASGLRIATVAGTSPSNPDEPTAFTKADISNLISSLTPTSPNPSLPPPPAKPVDILLTHLCPSSLPLLSSKPLVPTQPVTTDDAPTDDAAPLPRKPEDSFAAELDDVARAARAKYHFVAAPGAFWEREPFEWPRVEGAGAAGERSFCRALSLGAMGNKTKDRWFYAFSITPSSSPSAPATSTPSPFHPRAAASTAKVAATVNGSDGPRGLKRPAMDVSADDVNEMGVPNYIFAGVGGAGGAGQGREKKGKGGPPPDHYTCNICGNKGHWIQECPEREARDAERAAQRGQGTSRGPQKPISPDECWFCLSNPKVTKHLIASIGSETYVTLPKGQLCSTDSSPVPGGGHVLIIPIAHYPTLRSIPADLAAPVHEEVELYKEALRKCYKTFGADMVAFEVARSSGKGGHAHVQVCPIPSSLAPEAESTFLAQGAKFAYDFVEVADPSTFHGRAHEDGKGSEYFKVDLPGGKSLVHWIDPAKGGFSLQFGRETLALLLHAPDRADWKQCAKPDADEKKDAQQFKAAFKSFDPST</sequence>
<feature type="region of interest" description="Disordered" evidence="6">
    <location>
        <begin position="273"/>
        <end position="293"/>
    </location>
</feature>
<dbReference type="GO" id="GO:0000398">
    <property type="term" value="P:mRNA splicing, via spliceosome"/>
    <property type="evidence" value="ECO:0007669"/>
    <property type="project" value="TreeGrafter"/>
</dbReference>
<evidence type="ECO:0000256" key="3">
    <source>
        <dbReference type="ARBA" id="ARBA00022771"/>
    </source>
</evidence>
<name>A0A194S5V3_RHOGW</name>
<proteinExistence type="predicted"/>
<dbReference type="SUPFAM" id="SSF57756">
    <property type="entry name" value="Retrovirus zinc finger-like domains"/>
    <property type="match status" value="1"/>
</dbReference>
<dbReference type="InterPro" id="IPR040194">
    <property type="entry name" value="Cwf19-like"/>
</dbReference>
<dbReference type="STRING" id="578459.A0A194S5V3"/>
<feature type="region of interest" description="Disordered" evidence="6">
    <location>
        <begin position="172"/>
        <end position="198"/>
    </location>
</feature>
<organism evidence="8 9">
    <name type="scientific">Rhodotorula graminis (strain WP1)</name>
    <dbReference type="NCBI Taxonomy" id="578459"/>
    <lineage>
        <taxon>Eukaryota</taxon>
        <taxon>Fungi</taxon>
        <taxon>Dikarya</taxon>
        <taxon>Basidiomycota</taxon>
        <taxon>Pucciniomycotina</taxon>
        <taxon>Microbotryomycetes</taxon>
        <taxon>Sporidiobolales</taxon>
        <taxon>Sporidiobolaceae</taxon>
        <taxon>Rhodotorula</taxon>
    </lineage>
</organism>
<dbReference type="InterPro" id="IPR036875">
    <property type="entry name" value="Znf_CCHC_sf"/>
</dbReference>